<reference evidence="2" key="2">
    <citation type="journal article" date="2022" name="Microbiol. Resour. Announc.">
        <title>Whole-Genome Sequence of Entomortierella parvispora E1425, a Mucoromycotan Fungus Associated with Burkholderiaceae-Related Endosymbiotic Bacteria.</title>
        <authorList>
            <person name="Herlambang A."/>
            <person name="Guo Y."/>
            <person name="Takashima Y."/>
            <person name="Narisawa K."/>
            <person name="Ohta H."/>
            <person name="Nishizawa T."/>
        </authorList>
    </citation>
    <scope>NUCLEOTIDE SEQUENCE</scope>
    <source>
        <strain evidence="2">E1425</strain>
    </source>
</reference>
<feature type="compositionally biased region" description="Polar residues" evidence="1">
    <location>
        <begin position="1"/>
        <end position="14"/>
    </location>
</feature>
<accession>A0A9P3LYP3</accession>
<name>A0A9P3LYP3_9FUNG</name>
<sequence length="91" mass="9962">MNSQSKNLRSSTLPSSQQAQGQRKNQQQQSSEVEQRSETPSHAGLSKIEAPMSGKKMCNHGYDCDCSTEAAIHASEEHVPKTTRTTGSTRK</sequence>
<reference evidence="2" key="1">
    <citation type="submission" date="2021-11" db="EMBL/GenBank/DDBJ databases">
        <authorList>
            <person name="Herlambang A."/>
            <person name="Guo Y."/>
            <person name="Takashima Y."/>
            <person name="Nishizawa T."/>
        </authorList>
    </citation>
    <scope>NUCLEOTIDE SEQUENCE</scope>
    <source>
        <strain evidence="2">E1425</strain>
    </source>
</reference>
<feature type="compositionally biased region" description="Low complexity" evidence="1">
    <location>
        <begin position="15"/>
        <end position="32"/>
    </location>
</feature>
<feature type="region of interest" description="Disordered" evidence="1">
    <location>
        <begin position="1"/>
        <end position="91"/>
    </location>
</feature>
<gene>
    <name evidence="2" type="ORF">EMPS_07787</name>
</gene>
<evidence type="ECO:0000313" key="2">
    <source>
        <dbReference type="EMBL" id="GJJ75429.1"/>
    </source>
</evidence>
<dbReference type="Proteomes" id="UP000827284">
    <property type="component" value="Unassembled WGS sequence"/>
</dbReference>
<comment type="caution">
    <text evidence="2">The sequence shown here is derived from an EMBL/GenBank/DDBJ whole genome shotgun (WGS) entry which is preliminary data.</text>
</comment>
<dbReference type="OrthoDB" id="2351672at2759"/>
<organism evidence="2 3">
    <name type="scientific">Entomortierella parvispora</name>
    <dbReference type="NCBI Taxonomy" id="205924"/>
    <lineage>
        <taxon>Eukaryota</taxon>
        <taxon>Fungi</taxon>
        <taxon>Fungi incertae sedis</taxon>
        <taxon>Mucoromycota</taxon>
        <taxon>Mortierellomycotina</taxon>
        <taxon>Mortierellomycetes</taxon>
        <taxon>Mortierellales</taxon>
        <taxon>Mortierellaceae</taxon>
        <taxon>Entomortierella</taxon>
    </lineage>
</organism>
<evidence type="ECO:0000256" key="1">
    <source>
        <dbReference type="SAM" id="MobiDB-lite"/>
    </source>
</evidence>
<proteinExistence type="predicted"/>
<dbReference type="EMBL" id="BQFW01000011">
    <property type="protein sequence ID" value="GJJ75429.1"/>
    <property type="molecule type" value="Genomic_DNA"/>
</dbReference>
<protein>
    <submittedName>
        <fullName evidence="2">Uncharacterized protein</fullName>
    </submittedName>
</protein>
<evidence type="ECO:0000313" key="3">
    <source>
        <dbReference type="Proteomes" id="UP000827284"/>
    </source>
</evidence>
<dbReference type="AlphaFoldDB" id="A0A9P3LYP3"/>
<feature type="compositionally biased region" description="Polar residues" evidence="1">
    <location>
        <begin position="82"/>
        <end position="91"/>
    </location>
</feature>
<keyword evidence="3" id="KW-1185">Reference proteome</keyword>